<keyword evidence="6" id="KW-0597">Phosphoprotein</keyword>
<evidence type="ECO:0000256" key="6">
    <source>
        <dbReference type="ARBA" id="ARBA00022553"/>
    </source>
</evidence>
<evidence type="ECO:0000256" key="21">
    <source>
        <dbReference type="RuleBase" id="RU368060"/>
    </source>
</evidence>
<keyword evidence="16 21" id="KW-0966">Cell projection</keyword>
<dbReference type="EMBL" id="SRMA01026968">
    <property type="protein sequence ID" value="TRY64773.1"/>
    <property type="molecule type" value="Genomic_DNA"/>
</dbReference>
<evidence type="ECO:0000256" key="22">
    <source>
        <dbReference type="SAM" id="MobiDB-lite"/>
    </source>
</evidence>
<keyword evidence="13" id="KW-1015">Disulfide bond</keyword>
<comment type="caution">
    <text evidence="24">The sequence shown here is derived from an EMBL/GenBank/DDBJ whole genome shotgun (WGS) entry which is preliminary data.</text>
</comment>
<dbReference type="OrthoDB" id="420518at2759"/>
<keyword evidence="9 21" id="KW-1133">Transmembrane helix</keyword>
<evidence type="ECO:0000256" key="7">
    <source>
        <dbReference type="ARBA" id="ARBA00022610"/>
    </source>
</evidence>
<dbReference type="GO" id="GO:0030424">
    <property type="term" value="C:axon"/>
    <property type="evidence" value="ECO:0007669"/>
    <property type="project" value="UniProtKB-SubCell"/>
</dbReference>
<keyword evidence="11 20" id="KW-0297">G-protein coupled receptor</keyword>
<evidence type="ECO:0000256" key="15">
    <source>
        <dbReference type="ARBA" id="ARBA00023224"/>
    </source>
</evidence>
<comment type="similarity">
    <text evidence="20">Belongs to the G-protein coupled receptor 1 family.</text>
</comment>
<evidence type="ECO:0000256" key="3">
    <source>
        <dbReference type="ARBA" id="ARBA00004541"/>
    </source>
</evidence>
<feature type="transmembrane region" description="Helical" evidence="21">
    <location>
        <begin position="385"/>
        <end position="409"/>
    </location>
</feature>
<evidence type="ECO:0000313" key="25">
    <source>
        <dbReference type="Proteomes" id="UP000316079"/>
    </source>
</evidence>
<dbReference type="InterPro" id="IPR000455">
    <property type="entry name" value="5HT2A_rcpt"/>
</dbReference>
<dbReference type="PRINTS" id="PR01101">
    <property type="entry name" value="5HTRECEPTOR"/>
</dbReference>
<dbReference type="InterPro" id="IPR000276">
    <property type="entry name" value="GPCR_Rhodpsn"/>
</dbReference>
<feature type="compositionally biased region" description="Basic and acidic residues" evidence="22">
    <location>
        <begin position="518"/>
        <end position="529"/>
    </location>
</feature>
<evidence type="ECO:0000256" key="10">
    <source>
        <dbReference type="ARBA" id="ARBA00023018"/>
    </source>
</evidence>
<dbReference type="AlphaFoldDB" id="A0A553NH49"/>
<dbReference type="PRINTS" id="PR00237">
    <property type="entry name" value="GPCRRHODOPSN"/>
</dbReference>
<keyword evidence="8 20" id="KW-0812">Transmembrane</keyword>
<dbReference type="GO" id="GO:0005901">
    <property type="term" value="C:caveola"/>
    <property type="evidence" value="ECO:0007669"/>
    <property type="project" value="UniProtKB-SubCell"/>
</dbReference>
<feature type="transmembrane region" description="Helical" evidence="21">
    <location>
        <begin position="292"/>
        <end position="314"/>
    </location>
</feature>
<evidence type="ECO:0000256" key="5">
    <source>
        <dbReference type="ARBA" id="ARBA00022475"/>
    </source>
</evidence>
<evidence type="ECO:0000256" key="20">
    <source>
        <dbReference type="RuleBase" id="RU000688"/>
    </source>
</evidence>
<keyword evidence="15 20" id="KW-0807">Transducer</keyword>
<name>A0A553NH49_9TELE</name>
<dbReference type="GO" id="GO:0031410">
    <property type="term" value="C:cytoplasmic vesicle"/>
    <property type="evidence" value="ECO:0007669"/>
    <property type="project" value="UniProtKB-SubCell"/>
</dbReference>
<dbReference type="GO" id="GO:0030594">
    <property type="term" value="F:neurotransmitter receptor activity"/>
    <property type="evidence" value="ECO:0007669"/>
    <property type="project" value="TreeGrafter"/>
</dbReference>
<dbReference type="STRING" id="623744.A0A553NH49"/>
<protein>
    <recommendedName>
        <fullName evidence="4 21">5-hydroxytryptamine receptor 2A</fullName>
        <shortName evidence="21">5-HT-2</shortName>
    </recommendedName>
    <alternativeName>
        <fullName evidence="18 21">Serotonin receptor 2A</fullName>
    </alternativeName>
</protein>
<comment type="subcellular location">
    <subcellularLocation>
        <location evidence="21">Cell membrane</location>
        <topology evidence="21">Multi-pass membrane protein</topology>
    </subcellularLocation>
    <subcellularLocation>
        <location evidence="1 21">Cell projection</location>
        <location evidence="1 21">Dendrite</location>
    </subcellularLocation>
    <subcellularLocation>
        <location evidence="21">Cell projection</location>
        <location evidence="21">Axon</location>
    </subcellularLocation>
    <subcellularLocation>
        <location evidence="3 21">Cytoplasmic vesicle</location>
    </subcellularLocation>
    <subcellularLocation>
        <location evidence="2 21">Membrane</location>
        <location evidence="2 21">Caveola</location>
    </subcellularLocation>
    <subcellularLocation>
        <location evidence="21">Presynapse</location>
    </subcellularLocation>
</comment>
<keyword evidence="5 21" id="KW-1003">Cell membrane</keyword>
<feature type="transmembrane region" description="Helical" evidence="21">
    <location>
        <begin position="208"/>
        <end position="229"/>
    </location>
</feature>
<dbReference type="GO" id="GO:0007187">
    <property type="term" value="P:G protein-coupled receptor signaling pathway, coupled to cyclic nucleotide second messenger"/>
    <property type="evidence" value="ECO:0007669"/>
    <property type="project" value="TreeGrafter"/>
</dbReference>
<dbReference type="Pfam" id="PF00001">
    <property type="entry name" value="7tm_1"/>
    <property type="match status" value="1"/>
</dbReference>
<evidence type="ECO:0000256" key="1">
    <source>
        <dbReference type="ARBA" id="ARBA00004279"/>
    </source>
</evidence>
<evidence type="ECO:0000256" key="8">
    <source>
        <dbReference type="ARBA" id="ARBA00022692"/>
    </source>
</evidence>
<dbReference type="SMART" id="SM01381">
    <property type="entry name" value="7TM_GPCR_Srsx"/>
    <property type="match status" value="1"/>
</dbReference>
<dbReference type="GO" id="GO:0007208">
    <property type="term" value="P:phospholipase C-activating serotonin receptor signaling pathway"/>
    <property type="evidence" value="ECO:0007669"/>
    <property type="project" value="TreeGrafter"/>
</dbReference>
<feature type="region of interest" description="Disordered" evidence="22">
    <location>
        <begin position="89"/>
        <end position="127"/>
    </location>
</feature>
<reference evidence="24 25" key="1">
    <citation type="journal article" date="2019" name="Sci. Data">
        <title>Hybrid genome assembly and annotation of Danionella translucida.</title>
        <authorList>
            <person name="Kadobianskyi M."/>
            <person name="Schulze L."/>
            <person name="Schuelke M."/>
            <person name="Judkewitz B."/>
        </authorList>
    </citation>
    <scope>NUCLEOTIDE SEQUENCE [LARGE SCALE GENOMIC DNA]</scope>
    <source>
        <strain evidence="24 25">Bolton</strain>
    </source>
</reference>
<evidence type="ECO:0000256" key="16">
    <source>
        <dbReference type="ARBA" id="ARBA00023273"/>
    </source>
</evidence>
<dbReference type="GO" id="GO:0051209">
    <property type="term" value="P:release of sequestered calcium ion into cytosol"/>
    <property type="evidence" value="ECO:0007669"/>
    <property type="project" value="TreeGrafter"/>
</dbReference>
<evidence type="ECO:0000256" key="13">
    <source>
        <dbReference type="ARBA" id="ARBA00023157"/>
    </source>
</evidence>
<keyword evidence="25" id="KW-1185">Reference proteome</keyword>
<feature type="compositionally biased region" description="Polar residues" evidence="22">
    <location>
        <begin position="499"/>
        <end position="516"/>
    </location>
</feature>
<feature type="transmembrane region" description="Helical" evidence="21">
    <location>
        <begin position="250"/>
        <end position="272"/>
    </location>
</feature>
<dbReference type="InterPro" id="IPR017452">
    <property type="entry name" value="GPCR_Rhodpsn_7TM"/>
</dbReference>
<dbReference type="GO" id="GO:0009410">
    <property type="term" value="P:response to xenobiotic stimulus"/>
    <property type="evidence" value="ECO:0007669"/>
    <property type="project" value="TreeGrafter"/>
</dbReference>
<gene>
    <name evidence="24" type="ORF">DNTS_014299</name>
</gene>
<dbReference type="GO" id="GO:0007268">
    <property type="term" value="P:chemical synaptic transmission"/>
    <property type="evidence" value="ECO:0007669"/>
    <property type="project" value="TreeGrafter"/>
</dbReference>
<organism evidence="24 25">
    <name type="scientific">Danionella cerebrum</name>
    <dbReference type="NCBI Taxonomy" id="2873325"/>
    <lineage>
        <taxon>Eukaryota</taxon>
        <taxon>Metazoa</taxon>
        <taxon>Chordata</taxon>
        <taxon>Craniata</taxon>
        <taxon>Vertebrata</taxon>
        <taxon>Euteleostomi</taxon>
        <taxon>Actinopterygii</taxon>
        <taxon>Neopterygii</taxon>
        <taxon>Teleostei</taxon>
        <taxon>Ostariophysi</taxon>
        <taxon>Cypriniformes</taxon>
        <taxon>Danionidae</taxon>
        <taxon>Danioninae</taxon>
        <taxon>Danionella</taxon>
    </lineage>
</organism>
<dbReference type="GO" id="GO:0004993">
    <property type="term" value="F:G protein-coupled serotonin receptor activity"/>
    <property type="evidence" value="ECO:0007669"/>
    <property type="project" value="UniProtKB-UniRule"/>
</dbReference>
<sequence length="529" mass="58281">MFTFSQLRFSFTLCALLNLLPPRPYPNQSLRILPGGGLFQHEEPIDLSDSPSKCSFEVVSSGPDLNPSAQRALNMGCMLSPGPQGVSDTISSVSSMDQKPSLGNTAINTSVDCTGSEERNRSASSGSASDQKNWVALLISLVIIVTVTGNILVIMAVSLEKKLQNATNYFLRSLAITDMLLGILVMPVAMVTILYGYTWPLHWALCPIWIYLDVLFSTASIMHLCAISLDRYIAIRNPIHHSRSNSLTRARIKITAAWSISVVISMPVPVLGLHDHSKVFRNASCQLTDNNFVLIGSFVAFFIPLIIMVITYVLTISALQSEASLCLDQHVARPKLSSTFGLLSRGSLSSEHLFSRSSMSRDGVSKVSRCRSMQSISNEQKASKVLGVVFLLFVIMWCPFFVTNVMVVVCGSACDEDLVGGLMNVFVWVGYLSSAVNPFVYTLFNKTYRAAFARYIRCRYHEESRPLQLILVNTIPPLAYSSSGLPLKEESSLRKKSEGSPSGSFTNSKNTNFRNTQIKRELDEVVSHL</sequence>
<dbReference type="GO" id="GO:0030425">
    <property type="term" value="C:dendrite"/>
    <property type="evidence" value="ECO:0007669"/>
    <property type="project" value="UniProtKB-SubCell"/>
</dbReference>
<evidence type="ECO:0000256" key="14">
    <source>
        <dbReference type="ARBA" id="ARBA00023170"/>
    </source>
</evidence>
<feature type="transmembrane region" description="Helical" evidence="21">
    <location>
        <begin position="421"/>
        <end position="444"/>
    </location>
</feature>
<evidence type="ECO:0000256" key="11">
    <source>
        <dbReference type="ARBA" id="ARBA00023040"/>
    </source>
</evidence>
<dbReference type="PROSITE" id="PS00237">
    <property type="entry name" value="G_PROTEIN_RECEP_F1_1"/>
    <property type="match status" value="1"/>
</dbReference>
<keyword evidence="14 20" id="KW-0675">Receptor</keyword>
<dbReference type="PRINTS" id="PR00516">
    <property type="entry name" value="5HT2ARECEPTR"/>
</dbReference>
<keyword evidence="7" id="KW-0085">Behavior</keyword>
<feature type="compositionally biased region" description="Polar residues" evidence="22">
    <location>
        <begin position="89"/>
        <end position="113"/>
    </location>
</feature>
<evidence type="ECO:0000256" key="9">
    <source>
        <dbReference type="ARBA" id="ARBA00022989"/>
    </source>
</evidence>
<evidence type="ECO:0000256" key="2">
    <source>
        <dbReference type="ARBA" id="ARBA00004345"/>
    </source>
</evidence>
<feature type="transmembrane region" description="Helical" evidence="21">
    <location>
        <begin position="169"/>
        <end position="196"/>
    </location>
</feature>
<evidence type="ECO:0000256" key="18">
    <source>
        <dbReference type="ARBA" id="ARBA00032258"/>
    </source>
</evidence>
<dbReference type="Proteomes" id="UP000316079">
    <property type="component" value="Unassembled WGS sequence"/>
</dbReference>
<feature type="region of interest" description="Disordered" evidence="22">
    <location>
        <begin position="489"/>
        <end position="529"/>
    </location>
</feature>
<dbReference type="PROSITE" id="PS50262">
    <property type="entry name" value="G_PROTEIN_RECEP_F1_2"/>
    <property type="match status" value="1"/>
</dbReference>
<evidence type="ECO:0000259" key="23">
    <source>
        <dbReference type="PROSITE" id="PS50262"/>
    </source>
</evidence>
<dbReference type="PANTHER" id="PTHR24247:SF30">
    <property type="entry name" value="5-HYDROXYTRYPTAMINE RECEPTOR 2A"/>
    <property type="match status" value="1"/>
</dbReference>
<dbReference type="GO" id="GO:0098793">
    <property type="term" value="C:presynapse"/>
    <property type="evidence" value="ECO:0007669"/>
    <property type="project" value="UniProtKB-SubCell"/>
</dbReference>
<comment type="function">
    <text evidence="21">G-protein coupled receptor for 5-hydroxytryptamine (serotonin).</text>
</comment>
<dbReference type="GO" id="GO:0007210">
    <property type="term" value="P:serotonin receptor signaling pathway"/>
    <property type="evidence" value="ECO:0007669"/>
    <property type="project" value="TreeGrafter"/>
</dbReference>
<accession>A0A553NH49</accession>
<evidence type="ECO:0000256" key="12">
    <source>
        <dbReference type="ARBA" id="ARBA00023136"/>
    </source>
</evidence>
<feature type="compositionally biased region" description="Basic and acidic residues" evidence="22">
    <location>
        <begin position="489"/>
        <end position="498"/>
    </location>
</feature>
<evidence type="ECO:0000313" key="24">
    <source>
        <dbReference type="EMBL" id="TRY64773.1"/>
    </source>
</evidence>
<dbReference type="Gene3D" id="1.20.1070.10">
    <property type="entry name" value="Rhodopsin 7-helix transmembrane proteins"/>
    <property type="match status" value="1"/>
</dbReference>
<feature type="transmembrane region" description="Helical" evidence="21">
    <location>
        <begin position="134"/>
        <end position="157"/>
    </location>
</feature>
<comment type="subunit">
    <text evidence="19">Interacts (via C-terminus) with MPDZ and PATJ. May interact (via C-terminus) with MPP3, PRDX6, DLG4, DLG1, CASK, APBA1 and MAGI2. Interacts with GRM2 and DRD2; this may affect signaling.</text>
</comment>
<dbReference type="PANTHER" id="PTHR24247">
    <property type="entry name" value="5-HYDROXYTRYPTAMINE RECEPTOR"/>
    <property type="match status" value="1"/>
</dbReference>
<dbReference type="InterPro" id="IPR002231">
    <property type="entry name" value="5HT_rcpt"/>
</dbReference>
<evidence type="ECO:0000256" key="17">
    <source>
        <dbReference type="ARBA" id="ARBA00023329"/>
    </source>
</evidence>
<proteinExistence type="inferred from homology"/>
<keyword evidence="17 21" id="KW-0968">Cytoplasmic vesicle</keyword>
<evidence type="ECO:0000256" key="19">
    <source>
        <dbReference type="ARBA" id="ARBA00046353"/>
    </source>
</evidence>
<dbReference type="SUPFAM" id="SSF81321">
    <property type="entry name" value="Family A G protein-coupled receptor-like"/>
    <property type="match status" value="1"/>
</dbReference>
<keyword evidence="10 21" id="KW-0770">Synapse</keyword>
<keyword evidence="12 21" id="KW-0472">Membrane</keyword>
<evidence type="ECO:0000256" key="4">
    <source>
        <dbReference type="ARBA" id="ARBA00017579"/>
    </source>
</evidence>
<feature type="domain" description="G-protein coupled receptors family 1 profile" evidence="23">
    <location>
        <begin position="149"/>
        <end position="441"/>
    </location>
</feature>